<dbReference type="Proteomes" id="UP001500841">
    <property type="component" value="Unassembled WGS sequence"/>
</dbReference>
<gene>
    <name evidence="3" type="ORF">GCM10022392_08230</name>
</gene>
<dbReference type="Gene3D" id="2.40.160.20">
    <property type="match status" value="1"/>
</dbReference>
<dbReference type="SUPFAM" id="SSF56925">
    <property type="entry name" value="OMPA-like"/>
    <property type="match status" value="1"/>
</dbReference>
<evidence type="ECO:0000313" key="3">
    <source>
        <dbReference type="EMBL" id="GAA4089240.1"/>
    </source>
</evidence>
<dbReference type="InterPro" id="IPR011250">
    <property type="entry name" value="OMP/PagP_B-barrel"/>
</dbReference>
<accession>A0ABP7WHN2</accession>
<evidence type="ECO:0000313" key="4">
    <source>
        <dbReference type="Proteomes" id="UP001500841"/>
    </source>
</evidence>
<feature type="signal peptide" evidence="1">
    <location>
        <begin position="1"/>
        <end position="20"/>
    </location>
</feature>
<keyword evidence="4" id="KW-1185">Reference proteome</keyword>
<feature type="chain" id="PRO_5046571035" description="Outer membrane protein beta-barrel domain-containing protein" evidence="1">
    <location>
        <begin position="21"/>
        <end position="204"/>
    </location>
</feature>
<protein>
    <recommendedName>
        <fullName evidence="2">Outer membrane protein beta-barrel domain-containing protein</fullName>
    </recommendedName>
</protein>
<keyword evidence="1" id="KW-0732">Signal</keyword>
<organism evidence="3 4">
    <name type="scientific">Mucilaginibacter panaciglaebae</name>
    <dbReference type="NCBI Taxonomy" id="502331"/>
    <lineage>
        <taxon>Bacteria</taxon>
        <taxon>Pseudomonadati</taxon>
        <taxon>Bacteroidota</taxon>
        <taxon>Sphingobacteriia</taxon>
        <taxon>Sphingobacteriales</taxon>
        <taxon>Sphingobacteriaceae</taxon>
        <taxon>Mucilaginibacter</taxon>
    </lineage>
</organism>
<dbReference type="RefSeq" id="WP_345101185.1">
    <property type="nucleotide sequence ID" value="NZ_BAABCV010000002.1"/>
</dbReference>
<name>A0ABP7WHN2_9SPHI</name>
<dbReference type="InterPro" id="IPR025665">
    <property type="entry name" value="Beta-barrel_OMP_2"/>
</dbReference>
<comment type="caution">
    <text evidence="3">The sequence shown here is derived from an EMBL/GenBank/DDBJ whole genome shotgun (WGS) entry which is preliminary data.</text>
</comment>
<feature type="domain" description="Outer membrane protein beta-barrel" evidence="2">
    <location>
        <begin position="20"/>
        <end position="173"/>
    </location>
</feature>
<sequence length="204" mass="22277">MKKILITFIAVVACLQFAKAQNYSATEFSAGVGFNGSSVSNTNNDHTDAKLGFNAGIAIDQYFSRSWSLHVGANYQQKGWANGFITFDDGSEIDNVDYKLSYLTVPVLANWHFGRTKNWYLNFGPYVGFLLGASESSNTLINTKSYFNNSDAGLAIGIGVKLPLSQQTQLFIEYGEQGGISNVSKNSTESLHNNTSSFNIGICF</sequence>
<evidence type="ECO:0000256" key="1">
    <source>
        <dbReference type="SAM" id="SignalP"/>
    </source>
</evidence>
<evidence type="ECO:0000259" key="2">
    <source>
        <dbReference type="Pfam" id="PF13568"/>
    </source>
</evidence>
<dbReference type="EMBL" id="BAABCV010000002">
    <property type="protein sequence ID" value="GAA4089240.1"/>
    <property type="molecule type" value="Genomic_DNA"/>
</dbReference>
<proteinExistence type="predicted"/>
<reference evidence="4" key="1">
    <citation type="journal article" date="2019" name="Int. J. Syst. Evol. Microbiol.">
        <title>The Global Catalogue of Microorganisms (GCM) 10K type strain sequencing project: providing services to taxonomists for standard genome sequencing and annotation.</title>
        <authorList>
            <consortium name="The Broad Institute Genomics Platform"/>
            <consortium name="The Broad Institute Genome Sequencing Center for Infectious Disease"/>
            <person name="Wu L."/>
            <person name="Ma J."/>
        </authorList>
    </citation>
    <scope>NUCLEOTIDE SEQUENCE [LARGE SCALE GENOMIC DNA]</scope>
    <source>
        <strain evidence="4">JCM 17085</strain>
    </source>
</reference>
<dbReference type="Pfam" id="PF13568">
    <property type="entry name" value="OMP_b-brl_2"/>
    <property type="match status" value="1"/>
</dbReference>